<keyword evidence="2 3" id="KW-0040">ANK repeat</keyword>
<dbReference type="PROSITE" id="PS50297">
    <property type="entry name" value="ANK_REP_REGION"/>
    <property type="match status" value="2"/>
</dbReference>
<dbReference type="InterPro" id="IPR002110">
    <property type="entry name" value="Ankyrin_rpt"/>
</dbReference>
<dbReference type="PROSITE" id="PS50088">
    <property type="entry name" value="ANK_REPEAT"/>
    <property type="match status" value="2"/>
</dbReference>
<name>A0A9D4DH84_DREPO</name>
<dbReference type="InterPro" id="IPR036770">
    <property type="entry name" value="Ankyrin_rpt-contain_sf"/>
</dbReference>
<keyword evidence="6" id="KW-1185">Reference proteome</keyword>
<dbReference type="Proteomes" id="UP000828390">
    <property type="component" value="Unassembled WGS sequence"/>
</dbReference>
<dbReference type="SUPFAM" id="SSF48403">
    <property type="entry name" value="Ankyrin repeat"/>
    <property type="match status" value="1"/>
</dbReference>
<evidence type="ECO:0000256" key="2">
    <source>
        <dbReference type="ARBA" id="ARBA00023043"/>
    </source>
</evidence>
<dbReference type="EMBL" id="JAIWYP010000010">
    <property type="protein sequence ID" value="KAH3748370.1"/>
    <property type="molecule type" value="Genomic_DNA"/>
</dbReference>
<dbReference type="PANTHER" id="PTHR24193:SF121">
    <property type="entry name" value="ADA2A-CONTAINING COMPLEX COMPONENT 3, ISOFORM D"/>
    <property type="match status" value="1"/>
</dbReference>
<proteinExistence type="predicted"/>
<reference evidence="5" key="1">
    <citation type="journal article" date="2019" name="bioRxiv">
        <title>The Genome of the Zebra Mussel, Dreissena polymorpha: A Resource for Invasive Species Research.</title>
        <authorList>
            <person name="McCartney M.A."/>
            <person name="Auch B."/>
            <person name="Kono T."/>
            <person name="Mallez S."/>
            <person name="Zhang Y."/>
            <person name="Obille A."/>
            <person name="Becker A."/>
            <person name="Abrahante J.E."/>
            <person name="Garbe J."/>
            <person name="Badalamenti J.P."/>
            <person name="Herman A."/>
            <person name="Mangelson H."/>
            <person name="Liachko I."/>
            <person name="Sullivan S."/>
            <person name="Sone E.D."/>
            <person name="Koren S."/>
            <person name="Silverstein K.A.T."/>
            <person name="Beckman K.B."/>
            <person name="Gohl D.M."/>
        </authorList>
    </citation>
    <scope>NUCLEOTIDE SEQUENCE</scope>
    <source>
        <strain evidence="5">Duluth1</strain>
        <tissue evidence="5">Whole animal</tissue>
    </source>
</reference>
<evidence type="ECO:0000313" key="6">
    <source>
        <dbReference type="Proteomes" id="UP000828390"/>
    </source>
</evidence>
<dbReference type="SMART" id="SM00248">
    <property type="entry name" value="ANK"/>
    <property type="match status" value="5"/>
</dbReference>
<keyword evidence="1" id="KW-0677">Repeat</keyword>
<comment type="caution">
    <text evidence="5">The sequence shown here is derived from an EMBL/GenBank/DDBJ whole genome shotgun (WGS) entry which is preliminary data.</text>
</comment>
<evidence type="ECO:0000313" key="5">
    <source>
        <dbReference type="EMBL" id="KAH3748370.1"/>
    </source>
</evidence>
<feature type="repeat" description="ANK" evidence="3">
    <location>
        <begin position="70"/>
        <end position="94"/>
    </location>
</feature>
<evidence type="ECO:0000256" key="3">
    <source>
        <dbReference type="PROSITE-ProRule" id="PRU00023"/>
    </source>
</evidence>
<evidence type="ECO:0000256" key="4">
    <source>
        <dbReference type="SAM" id="MobiDB-lite"/>
    </source>
</evidence>
<feature type="region of interest" description="Disordered" evidence="4">
    <location>
        <begin position="422"/>
        <end position="442"/>
    </location>
</feature>
<dbReference type="Pfam" id="PF12796">
    <property type="entry name" value="Ank_2"/>
    <property type="match status" value="2"/>
</dbReference>
<dbReference type="AlphaFoldDB" id="A0A9D4DH84"/>
<protein>
    <submittedName>
        <fullName evidence="5">Uncharacterized protein</fullName>
    </submittedName>
</protein>
<organism evidence="5 6">
    <name type="scientific">Dreissena polymorpha</name>
    <name type="common">Zebra mussel</name>
    <name type="synonym">Mytilus polymorpha</name>
    <dbReference type="NCBI Taxonomy" id="45954"/>
    <lineage>
        <taxon>Eukaryota</taxon>
        <taxon>Metazoa</taxon>
        <taxon>Spiralia</taxon>
        <taxon>Lophotrochozoa</taxon>
        <taxon>Mollusca</taxon>
        <taxon>Bivalvia</taxon>
        <taxon>Autobranchia</taxon>
        <taxon>Heteroconchia</taxon>
        <taxon>Euheterodonta</taxon>
        <taxon>Imparidentia</taxon>
        <taxon>Neoheterodontei</taxon>
        <taxon>Myida</taxon>
        <taxon>Dreissenoidea</taxon>
        <taxon>Dreissenidae</taxon>
        <taxon>Dreissena</taxon>
    </lineage>
</organism>
<feature type="compositionally biased region" description="Polar residues" evidence="4">
    <location>
        <begin position="425"/>
        <end position="442"/>
    </location>
</feature>
<accession>A0A9D4DH84</accession>
<gene>
    <name evidence="5" type="ORF">DPMN_182815</name>
</gene>
<dbReference type="InterPro" id="IPR050663">
    <property type="entry name" value="Ankyrin-SOCS_Box"/>
</dbReference>
<reference evidence="5" key="2">
    <citation type="submission" date="2020-11" db="EMBL/GenBank/DDBJ databases">
        <authorList>
            <person name="McCartney M.A."/>
            <person name="Auch B."/>
            <person name="Kono T."/>
            <person name="Mallez S."/>
            <person name="Becker A."/>
            <person name="Gohl D.M."/>
            <person name="Silverstein K.A.T."/>
            <person name="Koren S."/>
            <person name="Bechman K.B."/>
            <person name="Herman A."/>
            <person name="Abrahante J.E."/>
            <person name="Garbe J."/>
        </authorList>
    </citation>
    <scope>NUCLEOTIDE SEQUENCE</scope>
    <source>
        <strain evidence="5">Duluth1</strain>
        <tissue evidence="5">Whole animal</tissue>
    </source>
</reference>
<feature type="repeat" description="ANK" evidence="3">
    <location>
        <begin position="37"/>
        <end position="69"/>
    </location>
</feature>
<evidence type="ECO:0000256" key="1">
    <source>
        <dbReference type="ARBA" id="ARBA00022737"/>
    </source>
</evidence>
<dbReference type="GO" id="GO:0000976">
    <property type="term" value="F:transcription cis-regulatory region binding"/>
    <property type="evidence" value="ECO:0007669"/>
    <property type="project" value="TreeGrafter"/>
</dbReference>
<dbReference type="Gene3D" id="1.25.40.20">
    <property type="entry name" value="Ankyrin repeat-containing domain"/>
    <property type="match status" value="1"/>
</dbReference>
<dbReference type="GO" id="GO:0005634">
    <property type="term" value="C:nucleus"/>
    <property type="evidence" value="ECO:0007669"/>
    <property type="project" value="TreeGrafter"/>
</dbReference>
<dbReference type="PANTHER" id="PTHR24193">
    <property type="entry name" value="ANKYRIN REPEAT PROTEIN"/>
    <property type="match status" value="1"/>
</dbReference>
<dbReference type="GO" id="GO:0045944">
    <property type="term" value="P:positive regulation of transcription by RNA polymerase II"/>
    <property type="evidence" value="ECO:0007669"/>
    <property type="project" value="TreeGrafter"/>
</dbReference>
<sequence length="462" mass="50770">MKEIVNKIYEYIFNDDITSVKRCIEDDVMAWNTRAENGTTPLMTAATLNRLAIVNFLLTSKCDVNVTDFNGNTALHLAVDEGNCDAAKLLIGSGRVIVDAANFKGDTPLMRAAYYDYCEAARILISQGQADLNIRNKSEQTALLIALQEGSRMTSELIIKSGSDVTICDNLGRTPFYMAIHSPCMKSLDCARTLVETGYDLSVDKMWIINDEKHNLFYQDDNLYTHIRGILRKPSSGGNNNKPSAITIPTTSTSSSCDNNHISESILSPNARTSMSPPYSMSPTLKEKIMSPETLNFIPIPFSKLVSETGKSPNASSISPVSSRRNLFKESKSVLSCKRPELASSFSSDSDDVGDEALQKNLKLNNLPTYLCEHNFCTESLKDKNMQKVNGAWSPGPRPKFVKSASDRVQSAPCSPLLGIKRQMGAQSGKSDSLESMNSRKTSLPSRSVVKFCTEIHVHGAM</sequence>